<name>A0A836C8B2_9STRA</name>
<keyword evidence="2" id="KW-1185">Reference proteome</keyword>
<gene>
    <name evidence="1" type="ORF">JKP88DRAFT_282524</name>
</gene>
<protein>
    <submittedName>
        <fullName evidence="1">Uncharacterized protein</fullName>
    </submittedName>
</protein>
<organism evidence="1 2">
    <name type="scientific">Tribonema minus</name>
    <dbReference type="NCBI Taxonomy" id="303371"/>
    <lineage>
        <taxon>Eukaryota</taxon>
        <taxon>Sar</taxon>
        <taxon>Stramenopiles</taxon>
        <taxon>Ochrophyta</taxon>
        <taxon>PX clade</taxon>
        <taxon>Xanthophyceae</taxon>
        <taxon>Tribonematales</taxon>
        <taxon>Tribonemataceae</taxon>
        <taxon>Tribonema</taxon>
    </lineage>
</organism>
<sequence>MHVIAAAVRPNSLSAAVVAEALAVLHSLDICGSGGGVGGGSVGGGSSGGGGGGGGIVGGVGERSSRACGVRHSIESSILRLNCPHTLWCPYYFLFRGRIR</sequence>
<reference evidence="1" key="1">
    <citation type="submission" date="2021-02" db="EMBL/GenBank/DDBJ databases">
        <title>First Annotated Genome of the Yellow-green Alga Tribonema minus.</title>
        <authorList>
            <person name="Mahan K.M."/>
        </authorList>
    </citation>
    <scope>NUCLEOTIDE SEQUENCE</scope>
    <source>
        <strain evidence="1">UTEX B ZZ1240</strain>
    </source>
</reference>
<dbReference type="Proteomes" id="UP000664859">
    <property type="component" value="Unassembled WGS sequence"/>
</dbReference>
<accession>A0A836C8B2</accession>
<evidence type="ECO:0000313" key="2">
    <source>
        <dbReference type="Proteomes" id="UP000664859"/>
    </source>
</evidence>
<dbReference type="EMBL" id="JAFCMP010000533">
    <property type="protein sequence ID" value="KAG5176785.1"/>
    <property type="molecule type" value="Genomic_DNA"/>
</dbReference>
<evidence type="ECO:0000313" key="1">
    <source>
        <dbReference type="EMBL" id="KAG5176785.1"/>
    </source>
</evidence>
<proteinExistence type="predicted"/>
<comment type="caution">
    <text evidence="1">The sequence shown here is derived from an EMBL/GenBank/DDBJ whole genome shotgun (WGS) entry which is preliminary data.</text>
</comment>
<dbReference type="AlphaFoldDB" id="A0A836C8B2"/>